<reference evidence="2 3" key="1">
    <citation type="journal article" date="2014" name="Nature">
        <title>An environmental bacterial taxon with a large and distinct metabolic repertoire.</title>
        <authorList>
            <person name="Wilson M.C."/>
            <person name="Mori T."/>
            <person name="Ruckert C."/>
            <person name="Uria A.R."/>
            <person name="Helf M.J."/>
            <person name="Takada K."/>
            <person name="Gernert C."/>
            <person name="Steffens U.A."/>
            <person name="Heycke N."/>
            <person name="Schmitt S."/>
            <person name="Rinke C."/>
            <person name="Helfrich E.J."/>
            <person name="Brachmann A.O."/>
            <person name="Gurgui C."/>
            <person name="Wakimoto T."/>
            <person name="Kracht M."/>
            <person name="Crusemann M."/>
            <person name="Hentschel U."/>
            <person name="Abe I."/>
            <person name="Matsunaga S."/>
            <person name="Kalinowski J."/>
            <person name="Takeyama H."/>
            <person name="Piel J."/>
        </authorList>
    </citation>
    <scope>NUCLEOTIDE SEQUENCE [LARGE SCALE GENOMIC DNA]</scope>
    <source>
        <strain evidence="3">TSY2</strain>
    </source>
</reference>
<evidence type="ECO:0008006" key="4">
    <source>
        <dbReference type="Google" id="ProtNLM"/>
    </source>
</evidence>
<keyword evidence="3" id="KW-1185">Reference proteome</keyword>
<keyword evidence="1" id="KW-1133">Transmembrane helix</keyword>
<proteinExistence type="predicted"/>
<evidence type="ECO:0000313" key="3">
    <source>
        <dbReference type="Proteomes" id="UP000019140"/>
    </source>
</evidence>
<feature type="transmembrane region" description="Helical" evidence="1">
    <location>
        <begin position="173"/>
        <end position="191"/>
    </location>
</feature>
<dbReference type="EMBL" id="AZHX01000948">
    <property type="protein sequence ID" value="ETX05458.1"/>
    <property type="molecule type" value="Genomic_DNA"/>
</dbReference>
<evidence type="ECO:0000313" key="2">
    <source>
        <dbReference type="EMBL" id="ETX05458.1"/>
    </source>
</evidence>
<feature type="transmembrane region" description="Helical" evidence="1">
    <location>
        <begin position="60"/>
        <end position="80"/>
    </location>
</feature>
<organism evidence="2 3">
    <name type="scientific">Candidatus Entotheonella gemina</name>
    <dbReference type="NCBI Taxonomy" id="1429439"/>
    <lineage>
        <taxon>Bacteria</taxon>
        <taxon>Pseudomonadati</taxon>
        <taxon>Nitrospinota/Tectimicrobiota group</taxon>
        <taxon>Candidatus Tectimicrobiota</taxon>
        <taxon>Candidatus Entotheonellia</taxon>
        <taxon>Candidatus Entotheonellales</taxon>
        <taxon>Candidatus Entotheonellaceae</taxon>
        <taxon>Candidatus Entotheonella</taxon>
    </lineage>
</organism>
<keyword evidence="1" id="KW-0472">Membrane</keyword>
<feature type="transmembrane region" description="Helical" evidence="1">
    <location>
        <begin position="12"/>
        <end position="33"/>
    </location>
</feature>
<dbReference type="HOGENOM" id="CLU_1188199_0_0_7"/>
<feature type="transmembrane region" description="Helical" evidence="1">
    <location>
        <begin position="132"/>
        <end position="152"/>
    </location>
</feature>
<name>W4M5K4_9BACT</name>
<evidence type="ECO:0000256" key="1">
    <source>
        <dbReference type="SAM" id="Phobius"/>
    </source>
</evidence>
<dbReference type="AlphaFoldDB" id="W4M5K4"/>
<comment type="caution">
    <text evidence="2">The sequence shown here is derived from an EMBL/GenBank/DDBJ whole genome shotgun (WGS) entry which is preliminary data.</text>
</comment>
<feature type="transmembrane region" description="Helical" evidence="1">
    <location>
        <begin position="203"/>
        <end position="224"/>
    </location>
</feature>
<feature type="transmembrane region" description="Helical" evidence="1">
    <location>
        <begin position="92"/>
        <end position="112"/>
    </location>
</feature>
<protein>
    <recommendedName>
        <fullName evidence="4">DUF4386 domain-containing protein</fullName>
    </recommendedName>
</protein>
<keyword evidence="1" id="KW-0812">Transmembrane</keyword>
<dbReference type="Proteomes" id="UP000019140">
    <property type="component" value="Unassembled WGS sequence"/>
</dbReference>
<sequence>MNDDRAFQTITGVAAILSAPLAFASLLVGLIALDFNMDAFGEPRVIIHVVTRGDLLRSSVLLNLFGYYVLWLPSILWLWNWLGPKHPAMTRLYSLCGLGYIALGATGGAILSSVWPPLIQTYAQAPASEREFIALTFAAITATVEGGVWSTPQNFLHGFWWLGMGGVLHRERRSLGTLTMILGAFALLNSVGEVFDVEVFDMAGLFVTLLVGPLWHLWLGILVLSRPLSHADS</sequence>
<gene>
    <name evidence="2" type="ORF">ETSY2_22780</name>
</gene>
<accession>W4M5K4</accession>